<feature type="compositionally biased region" description="Acidic residues" evidence="1">
    <location>
        <begin position="355"/>
        <end position="372"/>
    </location>
</feature>
<reference evidence="2 3" key="1">
    <citation type="journal article" date="2013" name="BMC Genomics">
        <title>The genome and transcriptome of the pine saprophyte Ophiostoma piceae, and a comparison with the bark beetle-associated pine pathogen Grosmannia clavigera.</title>
        <authorList>
            <person name="Haridas S."/>
            <person name="Wang Y."/>
            <person name="Lim L."/>
            <person name="Massoumi Alamouti S."/>
            <person name="Jackman S."/>
            <person name="Docking R."/>
            <person name="Robertson G."/>
            <person name="Birol I."/>
            <person name="Bohlmann J."/>
            <person name="Breuil C."/>
        </authorList>
    </citation>
    <scope>NUCLEOTIDE SEQUENCE [LARGE SCALE GENOMIC DNA]</scope>
    <source>
        <strain evidence="2 3">UAMH 11346</strain>
    </source>
</reference>
<feature type="compositionally biased region" description="Low complexity" evidence="1">
    <location>
        <begin position="293"/>
        <end position="303"/>
    </location>
</feature>
<feature type="region of interest" description="Disordered" evidence="1">
    <location>
        <begin position="176"/>
        <end position="325"/>
    </location>
</feature>
<feature type="region of interest" description="Disordered" evidence="1">
    <location>
        <begin position="339"/>
        <end position="382"/>
    </location>
</feature>
<evidence type="ECO:0000313" key="3">
    <source>
        <dbReference type="Proteomes" id="UP000016923"/>
    </source>
</evidence>
<sequence length="382" mass="40386">MCVEVLDEHRYTRCGHVYTARMSIRFCFNAPFGSNDPCPNSTEEVRNKTDITDRRCFSCNPGQPVLAAPSSIMQALHAPGFSSVADRVPLFAPSVPVFALAAALLQQPAVNTSANPAATTDKSEQSDETEVNFDDFVNDSYETGVTAVPDVPDATSDEALQSVLADVDGFDFGLTNTDNQPAVNGKVSDNSVAADNGQQPYDSELDAEGETDPDYAAPVSRAQAPITTNGDDGDDSELSMPDASSDNGSTEKPSSDDSTSEGSPDEGSLYEDSDESEAQRHAMMIVANRPMNRPATIPTARAPARGKGKGKGKLMATATKIPPTKVTKRKTNIVTVRRSARVNAADATTSKDTAADADADAEDDDDDADDEASITSNNDNDA</sequence>
<keyword evidence="3" id="KW-1185">Reference proteome</keyword>
<dbReference type="Proteomes" id="UP000016923">
    <property type="component" value="Unassembled WGS sequence"/>
</dbReference>
<dbReference type="VEuPathDB" id="FungiDB:F503_03938"/>
<dbReference type="EMBL" id="KE148180">
    <property type="protein sequence ID" value="EPE02353.1"/>
    <property type="molecule type" value="Genomic_DNA"/>
</dbReference>
<gene>
    <name evidence="2" type="ORF">F503_03938</name>
</gene>
<evidence type="ECO:0000256" key="1">
    <source>
        <dbReference type="SAM" id="MobiDB-lite"/>
    </source>
</evidence>
<feature type="compositionally biased region" description="Acidic residues" evidence="1">
    <location>
        <begin position="203"/>
        <end position="213"/>
    </location>
</feature>
<dbReference type="HOGENOM" id="CLU_723807_0_0_1"/>
<name>S3C835_OPHP1</name>
<evidence type="ECO:0000313" key="2">
    <source>
        <dbReference type="EMBL" id="EPE02353.1"/>
    </source>
</evidence>
<protein>
    <submittedName>
        <fullName evidence="2">Uncharacterized protein</fullName>
    </submittedName>
</protein>
<organism evidence="2 3">
    <name type="scientific">Ophiostoma piceae (strain UAMH 11346)</name>
    <name type="common">Sap stain fungus</name>
    <dbReference type="NCBI Taxonomy" id="1262450"/>
    <lineage>
        <taxon>Eukaryota</taxon>
        <taxon>Fungi</taxon>
        <taxon>Dikarya</taxon>
        <taxon>Ascomycota</taxon>
        <taxon>Pezizomycotina</taxon>
        <taxon>Sordariomycetes</taxon>
        <taxon>Sordariomycetidae</taxon>
        <taxon>Ophiostomatales</taxon>
        <taxon>Ophiostomataceae</taxon>
        <taxon>Ophiostoma</taxon>
    </lineage>
</organism>
<proteinExistence type="predicted"/>
<dbReference type="AlphaFoldDB" id="S3C835"/>
<accession>S3C835</accession>
<feature type="compositionally biased region" description="Polar residues" evidence="1">
    <location>
        <begin position="176"/>
        <end position="201"/>
    </location>
</feature>
<feature type="compositionally biased region" description="Polar residues" evidence="1">
    <location>
        <begin position="242"/>
        <end position="262"/>
    </location>
</feature>